<organism evidence="1">
    <name type="scientific">Anguilla anguilla</name>
    <name type="common">European freshwater eel</name>
    <name type="synonym">Muraena anguilla</name>
    <dbReference type="NCBI Taxonomy" id="7936"/>
    <lineage>
        <taxon>Eukaryota</taxon>
        <taxon>Metazoa</taxon>
        <taxon>Chordata</taxon>
        <taxon>Craniata</taxon>
        <taxon>Vertebrata</taxon>
        <taxon>Euteleostomi</taxon>
        <taxon>Actinopterygii</taxon>
        <taxon>Neopterygii</taxon>
        <taxon>Teleostei</taxon>
        <taxon>Anguilliformes</taxon>
        <taxon>Anguillidae</taxon>
        <taxon>Anguilla</taxon>
    </lineage>
</organism>
<protein>
    <submittedName>
        <fullName evidence="1">Uncharacterized protein</fullName>
    </submittedName>
</protein>
<evidence type="ECO:0000313" key="1">
    <source>
        <dbReference type="EMBL" id="JAH26337.1"/>
    </source>
</evidence>
<reference evidence="1" key="1">
    <citation type="submission" date="2014-11" db="EMBL/GenBank/DDBJ databases">
        <authorList>
            <person name="Amaro Gonzalez C."/>
        </authorList>
    </citation>
    <scope>NUCLEOTIDE SEQUENCE</scope>
</reference>
<name>A0A0E9RC37_ANGAN</name>
<accession>A0A0E9RC37</accession>
<dbReference type="AlphaFoldDB" id="A0A0E9RC37"/>
<sequence>MHKVYLRGGILYLILYLSGTRLK</sequence>
<reference evidence="1" key="2">
    <citation type="journal article" date="2015" name="Fish Shellfish Immunol.">
        <title>Early steps in the European eel (Anguilla anguilla)-Vibrio vulnificus interaction in the gills: Role of the RtxA13 toxin.</title>
        <authorList>
            <person name="Callol A."/>
            <person name="Pajuelo D."/>
            <person name="Ebbesson L."/>
            <person name="Teles M."/>
            <person name="MacKenzie S."/>
            <person name="Amaro C."/>
        </authorList>
    </citation>
    <scope>NUCLEOTIDE SEQUENCE</scope>
</reference>
<dbReference type="EMBL" id="GBXM01082240">
    <property type="protein sequence ID" value="JAH26337.1"/>
    <property type="molecule type" value="Transcribed_RNA"/>
</dbReference>
<proteinExistence type="predicted"/>